<dbReference type="Gene3D" id="1.20.1250.20">
    <property type="entry name" value="MFS general substrate transporter like domains"/>
    <property type="match status" value="2"/>
</dbReference>
<feature type="transmembrane region" description="Helical" evidence="5">
    <location>
        <begin position="109"/>
        <end position="134"/>
    </location>
</feature>
<dbReference type="InterPro" id="IPR011701">
    <property type="entry name" value="MFS"/>
</dbReference>
<feature type="transmembrane region" description="Helical" evidence="5">
    <location>
        <begin position="50"/>
        <end position="72"/>
    </location>
</feature>
<dbReference type="SUPFAM" id="SSF103473">
    <property type="entry name" value="MFS general substrate transporter"/>
    <property type="match status" value="1"/>
</dbReference>
<dbReference type="InterPro" id="IPR020846">
    <property type="entry name" value="MFS_dom"/>
</dbReference>
<feature type="transmembrane region" description="Helical" evidence="5">
    <location>
        <begin position="16"/>
        <end position="38"/>
    </location>
</feature>
<feature type="transmembrane region" description="Helical" evidence="5">
    <location>
        <begin position="356"/>
        <end position="373"/>
    </location>
</feature>
<dbReference type="GO" id="GO:0005886">
    <property type="term" value="C:plasma membrane"/>
    <property type="evidence" value="ECO:0007669"/>
    <property type="project" value="UniProtKB-SubCell"/>
</dbReference>
<dbReference type="InterPro" id="IPR036259">
    <property type="entry name" value="MFS_trans_sf"/>
</dbReference>
<feature type="transmembrane region" description="Helical" evidence="5">
    <location>
        <begin position="260"/>
        <end position="280"/>
    </location>
</feature>
<evidence type="ECO:0000256" key="2">
    <source>
        <dbReference type="ARBA" id="ARBA00022692"/>
    </source>
</evidence>
<organism evidence="7">
    <name type="scientific">Tolypothrix bouteillei VB521301</name>
    <dbReference type="NCBI Taxonomy" id="1479485"/>
    <lineage>
        <taxon>Bacteria</taxon>
        <taxon>Bacillati</taxon>
        <taxon>Cyanobacteriota</taxon>
        <taxon>Cyanophyceae</taxon>
        <taxon>Nostocales</taxon>
        <taxon>Tolypothrichaceae</taxon>
        <taxon>Tolypothrix</taxon>
    </lineage>
</organism>
<reference evidence="7" key="1">
    <citation type="journal article" date="2015" name="Genome Announc.">
        <title>Draft Genome Sequence of Tolypothrix boutellei Strain VB521301.</title>
        <authorList>
            <person name="Chandrababunaidu M.M."/>
            <person name="Singh D."/>
            <person name="Sen D."/>
            <person name="Bhan S."/>
            <person name="Das S."/>
            <person name="Gupta A."/>
            <person name="Adhikary S.P."/>
            <person name="Tripathy S."/>
        </authorList>
    </citation>
    <scope>NUCLEOTIDE SEQUENCE</scope>
    <source>
        <strain evidence="7">VB521301</strain>
    </source>
</reference>
<dbReference type="STRING" id="1479485.DA73_0201455"/>
<feature type="transmembrane region" description="Helical" evidence="5">
    <location>
        <begin position="78"/>
        <end position="97"/>
    </location>
</feature>
<comment type="caution">
    <text evidence="7">The sequence shown here is derived from an EMBL/GenBank/DDBJ whole genome shotgun (WGS) entry which is preliminary data.</text>
</comment>
<keyword evidence="2 5" id="KW-0812">Transmembrane</keyword>
<feature type="domain" description="Major facilitator superfamily (MFS) profile" evidence="6">
    <location>
        <begin position="16"/>
        <end position="408"/>
    </location>
</feature>
<dbReference type="EMBL" id="JHEG02000001">
    <property type="protein sequence ID" value="KIE14022.1"/>
    <property type="molecule type" value="Genomic_DNA"/>
</dbReference>
<keyword evidence="4 5" id="KW-0472">Membrane</keyword>
<evidence type="ECO:0000256" key="3">
    <source>
        <dbReference type="ARBA" id="ARBA00022989"/>
    </source>
</evidence>
<feature type="transmembrane region" description="Helical" evidence="5">
    <location>
        <begin position="228"/>
        <end position="248"/>
    </location>
</feature>
<evidence type="ECO:0000256" key="4">
    <source>
        <dbReference type="ARBA" id="ARBA00023136"/>
    </source>
</evidence>
<proteinExistence type="predicted"/>
<dbReference type="AlphaFoldDB" id="A0A0C1NGL3"/>
<comment type="subcellular location">
    <subcellularLocation>
        <location evidence="1">Cell membrane</location>
        <topology evidence="1">Multi-pass membrane protein</topology>
    </subcellularLocation>
</comment>
<feature type="transmembrane region" description="Helical" evidence="5">
    <location>
        <begin position="385"/>
        <end position="404"/>
    </location>
</feature>
<feature type="transmembrane region" description="Helical" evidence="5">
    <location>
        <begin position="316"/>
        <end position="336"/>
    </location>
</feature>
<dbReference type="PANTHER" id="PTHR11360">
    <property type="entry name" value="MONOCARBOXYLATE TRANSPORTER"/>
    <property type="match status" value="1"/>
</dbReference>
<dbReference type="PANTHER" id="PTHR11360:SF304">
    <property type="entry name" value="MFS DOMAIN-CONTAINING PROTEIN"/>
    <property type="match status" value="1"/>
</dbReference>
<dbReference type="InterPro" id="IPR050327">
    <property type="entry name" value="Proton-linked_MCT"/>
</dbReference>
<feature type="transmembrane region" description="Helical" evidence="5">
    <location>
        <begin position="140"/>
        <end position="160"/>
    </location>
</feature>
<dbReference type="CDD" id="cd17353">
    <property type="entry name" value="MFS_OFA_like"/>
    <property type="match status" value="1"/>
</dbReference>
<dbReference type="Pfam" id="PF07690">
    <property type="entry name" value="MFS_1"/>
    <property type="match status" value="1"/>
</dbReference>
<dbReference type="PROSITE" id="PS50850">
    <property type="entry name" value="MFS"/>
    <property type="match status" value="1"/>
</dbReference>
<feature type="transmembrane region" description="Helical" evidence="5">
    <location>
        <begin position="292"/>
        <end position="309"/>
    </location>
</feature>
<dbReference type="GO" id="GO:0022857">
    <property type="term" value="F:transmembrane transporter activity"/>
    <property type="evidence" value="ECO:0007669"/>
    <property type="project" value="InterPro"/>
</dbReference>
<keyword evidence="3 5" id="KW-1133">Transmembrane helix</keyword>
<evidence type="ECO:0000313" key="7">
    <source>
        <dbReference type="EMBL" id="KIE14022.1"/>
    </source>
</evidence>
<accession>A0A0C1NGL3</accession>
<name>A0A0C1NGL3_9CYAN</name>
<feature type="transmembrane region" description="Helical" evidence="5">
    <location>
        <begin position="172"/>
        <end position="191"/>
    </location>
</feature>
<evidence type="ECO:0000259" key="6">
    <source>
        <dbReference type="PROSITE" id="PS50850"/>
    </source>
</evidence>
<evidence type="ECO:0000256" key="1">
    <source>
        <dbReference type="ARBA" id="ARBA00004651"/>
    </source>
</evidence>
<evidence type="ECO:0000256" key="5">
    <source>
        <dbReference type="SAM" id="Phobius"/>
    </source>
</evidence>
<protein>
    <submittedName>
        <fullName evidence="7">MFS transporter</fullName>
    </submittedName>
</protein>
<gene>
    <name evidence="7" type="ORF">DA73_0201455</name>
</gene>
<sequence>MQNMQLFGMPAEKGRWLLIPLGATVLLCLGTVYSWSIFRKPLEKLLSINAIESLLPFTVLLVLFAILMPITGFYINRFGSRVVTAVGGVIVGLGYMLSSINGNLQLLTFTYGVIAGVGVGIAYGVPLAVVAKWFPDKKGVAVGLTVIGFGLSPLITAPLAKSLIDSYGVRQTFMILGVAFSAIILAIATVLKTPPQDWKPAVWNPTTTNSGDVFNHNQGAMVQSQGFYGLWLCYTIGTFSGLAAIGISSPLAQEIIKLDAATAASTVSLFAVFNALGRLFFGWFTDRFSPKLGAIVSFTLVLIASLMMLKAGPGAVASYLVAFSLFYFSFGGWLAIAPTTTLILFSSADYAKNYGIVFTAYGAGALGGTLLAGRIRDIFGSYTVFFYPTTVLAILGIVLAVFLLKRSFSSSTVAQGQ</sequence>